<feature type="non-terminal residue" evidence="4">
    <location>
        <position position="1"/>
    </location>
</feature>
<organism evidence="4 5">
    <name type="scientific">Pseudoneurospora amorphoporcata</name>
    <dbReference type="NCBI Taxonomy" id="241081"/>
    <lineage>
        <taxon>Eukaryota</taxon>
        <taxon>Fungi</taxon>
        <taxon>Dikarya</taxon>
        <taxon>Ascomycota</taxon>
        <taxon>Pezizomycotina</taxon>
        <taxon>Sordariomycetes</taxon>
        <taxon>Sordariomycetidae</taxon>
        <taxon>Sordariales</taxon>
        <taxon>Sordariaceae</taxon>
        <taxon>Pseudoneurospora</taxon>
    </lineage>
</organism>
<dbReference type="AlphaFoldDB" id="A0AAN6NJF6"/>
<evidence type="ECO:0000259" key="3">
    <source>
        <dbReference type="Pfam" id="PF08241"/>
    </source>
</evidence>
<dbReference type="GO" id="GO:0003838">
    <property type="term" value="F:sterol 24-C-methyltransferase activity"/>
    <property type="evidence" value="ECO:0007669"/>
    <property type="project" value="TreeGrafter"/>
</dbReference>
<dbReference type="PANTHER" id="PTHR44068:SF1">
    <property type="entry name" value="HYPOTHETICAL LOC100005854"/>
    <property type="match status" value="1"/>
</dbReference>
<comment type="caution">
    <text evidence="4">The sequence shown here is derived from an EMBL/GenBank/DDBJ whole genome shotgun (WGS) entry which is preliminary data.</text>
</comment>
<accession>A0AAN6NJF6</accession>
<protein>
    <submittedName>
        <fullName evidence="4">S-adenosyl-L-methionine-dependent methyltransferase</fullName>
    </submittedName>
</protein>
<dbReference type="PANTHER" id="PTHR44068">
    <property type="entry name" value="ZGC:194242"/>
    <property type="match status" value="1"/>
</dbReference>
<evidence type="ECO:0000256" key="2">
    <source>
        <dbReference type="ARBA" id="ARBA00038188"/>
    </source>
</evidence>
<reference evidence="4" key="2">
    <citation type="submission" date="2023-06" db="EMBL/GenBank/DDBJ databases">
        <authorList>
            <consortium name="Lawrence Berkeley National Laboratory"/>
            <person name="Mondo S.J."/>
            <person name="Hensen N."/>
            <person name="Bonometti L."/>
            <person name="Westerberg I."/>
            <person name="Brannstrom I.O."/>
            <person name="Guillou S."/>
            <person name="Cros-Aarteil S."/>
            <person name="Calhoun S."/>
            <person name="Haridas S."/>
            <person name="Kuo A."/>
            <person name="Pangilinan J."/>
            <person name="Riley R."/>
            <person name="Labutti K."/>
            <person name="Andreopoulos B."/>
            <person name="Lipzen A."/>
            <person name="Chen C."/>
            <person name="Yanf M."/>
            <person name="Daum C."/>
            <person name="Ng V."/>
            <person name="Clum A."/>
            <person name="Steindorff A."/>
            <person name="Ohm R."/>
            <person name="Martin F."/>
            <person name="Silar P."/>
            <person name="Natvig D."/>
            <person name="Lalanne C."/>
            <person name="Gautier V."/>
            <person name="Ament-Velasquez S.L."/>
            <person name="Kruys A."/>
            <person name="Hutchinson M.I."/>
            <person name="Powell A.J."/>
            <person name="Barry K."/>
            <person name="Miller A.N."/>
            <person name="Grigoriev I.V."/>
            <person name="Debuchy R."/>
            <person name="Gladieux P."/>
            <person name="Thoren M.H."/>
            <person name="Johannesson H."/>
        </authorList>
    </citation>
    <scope>NUCLEOTIDE SEQUENCE</scope>
    <source>
        <strain evidence="4">CBS 626.80</strain>
    </source>
</reference>
<evidence type="ECO:0000313" key="4">
    <source>
        <dbReference type="EMBL" id="KAK3946665.1"/>
    </source>
</evidence>
<gene>
    <name evidence="4" type="ORF">QBC32DRAFT_357003</name>
</gene>
<dbReference type="SUPFAM" id="SSF53335">
    <property type="entry name" value="S-adenosyl-L-methionine-dependent methyltransferases"/>
    <property type="match status" value="1"/>
</dbReference>
<evidence type="ECO:0000256" key="1">
    <source>
        <dbReference type="ARBA" id="ARBA00022679"/>
    </source>
</evidence>
<keyword evidence="4" id="KW-0489">Methyltransferase</keyword>
<dbReference type="CDD" id="cd02440">
    <property type="entry name" value="AdoMet_MTases"/>
    <property type="match status" value="1"/>
</dbReference>
<name>A0AAN6NJF6_9PEZI</name>
<dbReference type="Gene3D" id="3.40.50.150">
    <property type="entry name" value="Vaccinia Virus protein VP39"/>
    <property type="match status" value="1"/>
</dbReference>
<proteinExistence type="inferred from homology"/>
<dbReference type="GO" id="GO:0032259">
    <property type="term" value="P:methylation"/>
    <property type="evidence" value="ECO:0007669"/>
    <property type="project" value="UniProtKB-KW"/>
</dbReference>
<keyword evidence="5" id="KW-1185">Reference proteome</keyword>
<dbReference type="GO" id="GO:0016126">
    <property type="term" value="P:sterol biosynthetic process"/>
    <property type="evidence" value="ECO:0007669"/>
    <property type="project" value="TreeGrafter"/>
</dbReference>
<dbReference type="EMBL" id="MU859589">
    <property type="protein sequence ID" value="KAK3946665.1"/>
    <property type="molecule type" value="Genomic_DNA"/>
</dbReference>
<dbReference type="Pfam" id="PF08241">
    <property type="entry name" value="Methyltransf_11"/>
    <property type="match status" value="1"/>
</dbReference>
<dbReference type="InterPro" id="IPR050447">
    <property type="entry name" value="Erg6_SMT_methyltransf"/>
</dbReference>
<keyword evidence="1" id="KW-0808">Transferase</keyword>
<dbReference type="Proteomes" id="UP001303222">
    <property type="component" value="Unassembled WGS sequence"/>
</dbReference>
<reference evidence="4" key="1">
    <citation type="journal article" date="2023" name="Mol. Phylogenet. Evol.">
        <title>Genome-scale phylogeny and comparative genomics of the fungal order Sordariales.</title>
        <authorList>
            <person name="Hensen N."/>
            <person name="Bonometti L."/>
            <person name="Westerberg I."/>
            <person name="Brannstrom I.O."/>
            <person name="Guillou S."/>
            <person name="Cros-Aarteil S."/>
            <person name="Calhoun S."/>
            <person name="Haridas S."/>
            <person name="Kuo A."/>
            <person name="Mondo S."/>
            <person name="Pangilinan J."/>
            <person name="Riley R."/>
            <person name="LaButti K."/>
            <person name="Andreopoulos B."/>
            <person name="Lipzen A."/>
            <person name="Chen C."/>
            <person name="Yan M."/>
            <person name="Daum C."/>
            <person name="Ng V."/>
            <person name="Clum A."/>
            <person name="Steindorff A."/>
            <person name="Ohm R.A."/>
            <person name="Martin F."/>
            <person name="Silar P."/>
            <person name="Natvig D.O."/>
            <person name="Lalanne C."/>
            <person name="Gautier V."/>
            <person name="Ament-Velasquez S.L."/>
            <person name="Kruys A."/>
            <person name="Hutchinson M.I."/>
            <person name="Powell A.J."/>
            <person name="Barry K."/>
            <person name="Miller A.N."/>
            <person name="Grigoriev I.V."/>
            <person name="Debuchy R."/>
            <person name="Gladieux P."/>
            <person name="Hiltunen Thoren M."/>
            <person name="Johannesson H."/>
        </authorList>
    </citation>
    <scope>NUCLEOTIDE SEQUENCE</scope>
    <source>
        <strain evidence="4">CBS 626.80</strain>
    </source>
</reference>
<dbReference type="InterPro" id="IPR013216">
    <property type="entry name" value="Methyltransf_11"/>
</dbReference>
<comment type="similarity">
    <text evidence="2">Belongs to the class I-like SAM-binding methyltransferase superfamily. Erg6/SMT family.</text>
</comment>
<feature type="domain" description="Methyltransferase type 11" evidence="3">
    <location>
        <begin position="49"/>
        <end position="149"/>
    </location>
</feature>
<dbReference type="GO" id="GO:0005783">
    <property type="term" value="C:endoplasmic reticulum"/>
    <property type="evidence" value="ECO:0007669"/>
    <property type="project" value="TreeGrafter"/>
</dbReference>
<sequence>ITIQHTAYAIGHAPSQTKHHEWRTAANSAPHLLPHLQKALVSNPNLKLLDIGYSPGTISASLAQHLLPSGHILATDIANNVLERAKEHAISQGLSVPENISFQKASVYELPFSDNEFDIVHDHQVLCHLDDPVAAVKEMLRVCKSGGLISLRESDMKMWCF</sequence>
<dbReference type="InterPro" id="IPR029063">
    <property type="entry name" value="SAM-dependent_MTases_sf"/>
</dbReference>
<evidence type="ECO:0000313" key="5">
    <source>
        <dbReference type="Proteomes" id="UP001303222"/>
    </source>
</evidence>